<comment type="cofactor">
    <cofactor evidence="1 9">
        <name>FAD</name>
        <dbReference type="ChEBI" id="CHEBI:57692"/>
    </cofactor>
</comment>
<comment type="catalytic activity">
    <reaction evidence="8 9">
        <text>a quinone + sn-glycerol 3-phosphate = dihydroxyacetone phosphate + a quinol</text>
        <dbReference type="Rhea" id="RHEA:18977"/>
        <dbReference type="ChEBI" id="CHEBI:24646"/>
        <dbReference type="ChEBI" id="CHEBI:57597"/>
        <dbReference type="ChEBI" id="CHEBI:57642"/>
        <dbReference type="ChEBI" id="CHEBI:132124"/>
        <dbReference type="EC" id="1.1.5.3"/>
    </reaction>
</comment>
<evidence type="ECO:0000256" key="2">
    <source>
        <dbReference type="ARBA" id="ARBA00004977"/>
    </source>
</evidence>
<accession>A0A855XKP3</accession>
<sequence length="552" mass="60849">MTASFSAEKRTEYLDRMANAHFDILIIGGGITGAGIALDAASRGLKTALVEMQDFAAGTSSRSTKLVHGGLRYLKQFEVKMVAEVGRERAVVYENGPHVTTPEPMLLPIYTAGTFGRFSTSIGLMVYDRLAGVKRSERRQMLNAGAVSDSEPLLRKDGLLGGGRYVEYRTDDARLTMEVMKEAVQRGVQAVNYVKAAAFLKENGVITGIQAVDQISGQSYDLQATKVINASGPWVDELRRIDGSRQGKTLQMTKGIHLVFDGTRFPLRQAVYFDTPDGRMVFAVPRDGKTYVGTTDTVFEDDPAHPLISEVDRDYVIDAVNGMFPGVRIRAEDVESGWAGVRPLIHEEGKGPSEISRKDEVWVAPSGLITIAGGKLTGYRKMAEMVVDLAARQLEQETGRSVGPCITKKMPISGGHVGGSAGFDAYVERKIKDGIALGLDRSTAERLARVYGSNVDALYERMPDPRAKSELHGMPQELLLMLRYAIDEEMAVTPADFFVRRTGDLFFRIDEVRQYKAAVIQYMAERLDWPEEQAIRFANELDQLLLEASGKM</sequence>
<evidence type="ECO:0000256" key="3">
    <source>
        <dbReference type="ARBA" id="ARBA00007330"/>
    </source>
</evidence>
<dbReference type="AlphaFoldDB" id="A0A855XKP3"/>
<dbReference type="InterPro" id="IPR038299">
    <property type="entry name" value="DAO_C_sf"/>
</dbReference>
<evidence type="ECO:0000256" key="8">
    <source>
        <dbReference type="ARBA" id="ARBA00049055"/>
    </source>
</evidence>
<dbReference type="GO" id="GO:0004368">
    <property type="term" value="F:glycerol-3-phosphate dehydrogenase (quinone) activity"/>
    <property type="evidence" value="ECO:0007669"/>
    <property type="project" value="UniProtKB-EC"/>
</dbReference>
<dbReference type="EC" id="1.1.5.3" evidence="9"/>
<evidence type="ECO:0000256" key="5">
    <source>
        <dbReference type="ARBA" id="ARBA00022798"/>
    </source>
</evidence>
<feature type="domain" description="FAD dependent oxidoreductase" evidence="10">
    <location>
        <begin position="23"/>
        <end position="378"/>
    </location>
</feature>
<dbReference type="SUPFAM" id="SSF51905">
    <property type="entry name" value="FAD/NAD(P)-binding domain"/>
    <property type="match status" value="1"/>
</dbReference>
<keyword evidence="6" id="KW-0274">FAD</keyword>
<evidence type="ECO:0000313" key="13">
    <source>
        <dbReference type="Proteomes" id="UP000247078"/>
    </source>
</evidence>
<proteinExistence type="inferred from homology"/>
<dbReference type="InterPro" id="IPR036188">
    <property type="entry name" value="FAD/NAD-bd_sf"/>
</dbReference>
<dbReference type="InterPro" id="IPR031656">
    <property type="entry name" value="DAO_C"/>
</dbReference>
<protein>
    <recommendedName>
        <fullName evidence="9">Glycerol-3-phosphate dehydrogenase</fullName>
        <ecNumber evidence="9">1.1.5.3</ecNumber>
    </recommendedName>
</protein>
<dbReference type="Gene3D" id="3.30.9.10">
    <property type="entry name" value="D-Amino Acid Oxidase, subunit A, domain 2"/>
    <property type="match status" value="1"/>
</dbReference>
<dbReference type="Pfam" id="PF01266">
    <property type="entry name" value="DAO"/>
    <property type="match status" value="1"/>
</dbReference>
<reference evidence="12 13" key="1">
    <citation type="submission" date="2018-05" db="EMBL/GenBank/DDBJ databases">
        <title>Freshwater and sediment microbial communities from various areas in North America, analyzing microbe dynamics in response to fracking.</title>
        <authorList>
            <person name="Lamendella R."/>
        </authorList>
    </citation>
    <scope>NUCLEOTIDE SEQUENCE [LARGE SCALE GENOMIC DNA]</scope>
    <source>
        <strain evidence="12 13">DB-3</strain>
    </source>
</reference>
<evidence type="ECO:0000259" key="11">
    <source>
        <dbReference type="Pfam" id="PF16901"/>
    </source>
</evidence>
<dbReference type="GO" id="GO:0019563">
    <property type="term" value="P:glycerol catabolic process"/>
    <property type="evidence" value="ECO:0007669"/>
    <property type="project" value="UniProtKB-UniPathway"/>
</dbReference>
<comment type="caution">
    <text evidence="12">The sequence shown here is derived from an EMBL/GenBank/DDBJ whole genome shotgun (WGS) entry which is preliminary data.</text>
</comment>
<evidence type="ECO:0000256" key="7">
    <source>
        <dbReference type="ARBA" id="ARBA00023002"/>
    </source>
</evidence>
<keyword evidence="7 9" id="KW-0560">Oxidoreductase</keyword>
<evidence type="ECO:0000256" key="6">
    <source>
        <dbReference type="ARBA" id="ARBA00022827"/>
    </source>
</evidence>
<dbReference type="GO" id="GO:0009331">
    <property type="term" value="C:glycerol-3-phosphate dehydrogenase (FAD) complex"/>
    <property type="evidence" value="ECO:0007669"/>
    <property type="project" value="UniProtKB-UniRule"/>
</dbReference>
<dbReference type="PROSITE" id="PS00978">
    <property type="entry name" value="FAD_G3PDH_2"/>
    <property type="match status" value="1"/>
</dbReference>
<dbReference type="InterPro" id="IPR006076">
    <property type="entry name" value="FAD-dep_OxRdtase"/>
</dbReference>
<dbReference type="InterPro" id="IPR000447">
    <property type="entry name" value="G3P_DH_FAD-dep"/>
</dbReference>
<dbReference type="SUPFAM" id="SSF54373">
    <property type="entry name" value="FAD-linked reductases, C-terminal domain"/>
    <property type="match status" value="1"/>
</dbReference>
<dbReference type="PRINTS" id="PR01001">
    <property type="entry name" value="FADG3PDH"/>
</dbReference>
<dbReference type="EMBL" id="QGTZ01000019">
    <property type="protein sequence ID" value="PWW33285.1"/>
    <property type="molecule type" value="Genomic_DNA"/>
</dbReference>
<dbReference type="PANTHER" id="PTHR11985">
    <property type="entry name" value="GLYCEROL-3-PHOSPHATE DEHYDROGENASE"/>
    <property type="match status" value="1"/>
</dbReference>
<evidence type="ECO:0000256" key="9">
    <source>
        <dbReference type="RuleBase" id="RU361217"/>
    </source>
</evidence>
<evidence type="ECO:0000313" key="12">
    <source>
        <dbReference type="EMBL" id="PWW33285.1"/>
    </source>
</evidence>
<dbReference type="PANTHER" id="PTHR11985:SF35">
    <property type="entry name" value="ANAEROBIC GLYCEROL-3-PHOSPHATE DEHYDROGENASE SUBUNIT A"/>
    <property type="match status" value="1"/>
</dbReference>
<dbReference type="Proteomes" id="UP000247078">
    <property type="component" value="Unassembled WGS sequence"/>
</dbReference>
<dbReference type="UniPathway" id="UPA00618">
    <property type="reaction ID" value="UER00674"/>
</dbReference>
<dbReference type="PROSITE" id="PS00977">
    <property type="entry name" value="FAD_G3PDH_1"/>
    <property type="match status" value="1"/>
</dbReference>
<organism evidence="12 13">
    <name type="scientific">Paenibacillus pabuli</name>
    <dbReference type="NCBI Taxonomy" id="1472"/>
    <lineage>
        <taxon>Bacteria</taxon>
        <taxon>Bacillati</taxon>
        <taxon>Bacillota</taxon>
        <taxon>Bacilli</taxon>
        <taxon>Bacillales</taxon>
        <taxon>Paenibacillaceae</taxon>
        <taxon>Paenibacillus</taxon>
    </lineage>
</organism>
<name>A0A855XKP3_9BACL</name>
<dbReference type="Gene3D" id="3.50.50.60">
    <property type="entry name" value="FAD/NAD(P)-binding domain"/>
    <property type="match status" value="1"/>
</dbReference>
<evidence type="ECO:0000259" key="10">
    <source>
        <dbReference type="Pfam" id="PF01266"/>
    </source>
</evidence>
<dbReference type="RefSeq" id="WP_110002205.1">
    <property type="nucleotide sequence ID" value="NZ_QGTZ01000019.1"/>
</dbReference>
<comment type="similarity">
    <text evidence="3 9">Belongs to the FAD-dependent glycerol-3-phosphate dehydrogenase family.</text>
</comment>
<dbReference type="GO" id="GO:0046168">
    <property type="term" value="P:glycerol-3-phosphate catabolic process"/>
    <property type="evidence" value="ECO:0007669"/>
    <property type="project" value="TreeGrafter"/>
</dbReference>
<keyword evidence="5" id="KW-0319">Glycerol metabolism</keyword>
<dbReference type="Gene3D" id="1.10.8.870">
    <property type="entry name" value="Alpha-glycerophosphate oxidase, cap domain"/>
    <property type="match status" value="1"/>
</dbReference>
<evidence type="ECO:0000256" key="1">
    <source>
        <dbReference type="ARBA" id="ARBA00001974"/>
    </source>
</evidence>
<comment type="pathway">
    <text evidence="2">Polyol metabolism; glycerol degradation via glycerol kinase pathway; glycerone phosphate from sn-glycerol 3-phosphate (aerobic route): step 1/1.</text>
</comment>
<evidence type="ECO:0000256" key="4">
    <source>
        <dbReference type="ARBA" id="ARBA00022630"/>
    </source>
</evidence>
<gene>
    <name evidence="12" type="ORF">DET56_11922</name>
</gene>
<feature type="domain" description="Alpha-glycerophosphate oxidase C-terminal" evidence="11">
    <location>
        <begin position="405"/>
        <end position="533"/>
    </location>
</feature>
<dbReference type="Pfam" id="PF16901">
    <property type="entry name" value="DAO_C"/>
    <property type="match status" value="1"/>
</dbReference>
<keyword evidence="4 9" id="KW-0285">Flavoprotein</keyword>